<name>A0A4V0P235_FLUSA</name>
<proteinExistence type="predicted"/>
<dbReference type="EMBL" id="AP019368">
    <property type="protein sequence ID" value="BBH51847.1"/>
    <property type="molecule type" value="Genomic_DNA"/>
</dbReference>
<evidence type="ECO:0000313" key="1">
    <source>
        <dbReference type="EMBL" id="BBH51847.1"/>
    </source>
</evidence>
<protein>
    <submittedName>
        <fullName evidence="1">Uncharacterized protein</fullName>
    </submittedName>
</protein>
<sequence length="43" mass="5430">MFPVENKFKWFFEMKVNELFIHDNGKNTLRYYNERYFYVGGKE</sequence>
<organism evidence="1 2">
    <name type="scientific">Fluviispira sanaruensis</name>
    <dbReference type="NCBI Taxonomy" id="2493639"/>
    <lineage>
        <taxon>Bacteria</taxon>
        <taxon>Pseudomonadati</taxon>
        <taxon>Bdellovibrionota</taxon>
        <taxon>Oligoflexia</taxon>
        <taxon>Silvanigrellales</taxon>
        <taxon>Silvanigrellaceae</taxon>
        <taxon>Fluviispira</taxon>
    </lineage>
</organism>
<evidence type="ECO:0000313" key="2">
    <source>
        <dbReference type="Proteomes" id="UP000291236"/>
    </source>
</evidence>
<reference evidence="1 2" key="1">
    <citation type="submission" date="2018-12" db="EMBL/GenBank/DDBJ databases">
        <title>Rubrispira sanarue gen. nov., sp., nov., a member of the order Silvanigrellales, isolated from a brackish lake in Hamamatsu Japan.</title>
        <authorList>
            <person name="Maejima Y."/>
            <person name="Iino T."/>
            <person name="Muraguchi Y."/>
            <person name="Fukuda K."/>
            <person name="Nojiri H."/>
            <person name="Ohkuma M."/>
            <person name="Moriuchi R."/>
            <person name="Dohra H."/>
            <person name="Kimbara K."/>
            <person name="Shintani M."/>
        </authorList>
    </citation>
    <scope>NUCLEOTIDE SEQUENCE [LARGE SCALE GENOMIC DNA]</scope>
    <source>
        <strain evidence="1 2">RF1110005</strain>
    </source>
</reference>
<accession>A0A4V0P235</accession>
<dbReference type="Proteomes" id="UP000291236">
    <property type="component" value="Chromosome"/>
</dbReference>
<dbReference type="AlphaFoldDB" id="A0A4V0P235"/>
<gene>
    <name evidence="1" type="ORF">JCM31447_311200</name>
</gene>
<keyword evidence="2" id="KW-1185">Reference proteome</keyword>
<dbReference type="KEGG" id="sbf:JCM31447_311200"/>